<feature type="non-terminal residue" evidence="1">
    <location>
        <position position="1"/>
    </location>
</feature>
<dbReference type="EMBL" id="CP097506">
    <property type="protein sequence ID" value="URD96552.1"/>
    <property type="molecule type" value="Genomic_DNA"/>
</dbReference>
<gene>
    <name evidence="1" type="ORF">MUK42_34941</name>
</gene>
<keyword evidence="2" id="KW-1185">Reference proteome</keyword>
<sequence>LSSPLNLSPGKIKRRTRERSALEVNLPKMEGRNLAAAKTTGNADVIVSVFKCPNPVPALRSERAALFLFISCPSI</sequence>
<dbReference type="OrthoDB" id="10507218at2759"/>
<name>A0A9E7FM35_9LILI</name>
<proteinExistence type="predicted"/>
<dbReference type="AlphaFoldDB" id="A0A9E7FM35"/>
<reference evidence="1" key="1">
    <citation type="submission" date="2022-05" db="EMBL/GenBank/DDBJ databases">
        <title>The Musa troglodytarum L. genome provides insights into the mechanism of non-climacteric behaviour and enrichment of carotenoids.</title>
        <authorList>
            <person name="Wang J."/>
        </authorList>
    </citation>
    <scope>NUCLEOTIDE SEQUENCE</scope>
    <source>
        <tissue evidence="1">Leaf</tissue>
    </source>
</reference>
<protein>
    <submittedName>
        <fullName evidence="1">Uncharacterized protein</fullName>
    </submittedName>
</protein>
<dbReference type="Proteomes" id="UP001055439">
    <property type="component" value="Chromosome 4"/>
</dbReference>
<organism evidence="1 2">
    <name type="scientific">Musa troglodytarum</name>
    <name type="common">fe'i banana</name>
    <dbReference type="NCBI Taxonomy" id="320322"/>
    <lineage>
        <taxon>Eukaryota</taxon>
        <taxon>Viridiplantae</taxon>
        <taxon>Streptophyta</taxon>
        <taxon>Embryophyta</taxon>
        <taxon>Tracheophyta</taxon>
        <taxon>Spermatophyta</taxon>
        <taxon>Magnoliopsida</taxon>
        <taxon>Liliopsida</taxon>
        <taxon>Zingiberales</taxon>
        <taxon>Musaceae</taxon>
        <taxon>Musa</taxon>
    </lineage>
</organism>
<evidence type="ECO:0000313" key="1">
    <source>
        <dbReference type="EMBL" id="URD96552.1"/>
    </source>
</evidence>
<evidence type="ECO:0000313" key="2">
    <source>
        <dbReference type="Proteomes" id="UP001055439"/>
    </source>
</evidence>
<accession>A0A9E7FM35</accession>